<dbReference type="Proteomes" id="UP001163283">
    <property type="component" value="Plasmid unnamed"/>
</dbReference>
<dbReference type="RefSeq" id="WP_012477666.1">
    <property type="nucleotide sequence ID" value="NZ_CP030242.1"/>
</dbReference>
<dbReference type="EMBL" id="CP087782">
    <property type="protein sequence ID" value="UZA53049.1"/>
    <property type="molecule type" value="Genomic_DNA"/>
</dbReference>
<evidence type="ECO:0000313" key="3">
    <source>
        <dbReference type="EMBL" id="UZA53049.1"/>
    </source>
</evidence>
<geneLocation type="plasmid" evidence="1">
    <name>pMBO-1</name>
</geneLocation>
<name>Q5KTB8_MORBO</name>
<evidence type="ECO:0000313" key="1">
    <source>
        <dbReference type="EMBL" id="BAD83734.1"/>
    </source>
</evidence>
<geneLocation type="plasmid" evidence="3 5">
    <name>unnamed</name>
</geneLocation>
<accession>Q5KTB8</accession>
<dbReference type="AlphaFoldDB" id="Q5KTB8"/>
<evidence type="ECO:0000313" key="4">
    <source>
        <dbReference type="Proteomes" id="UP000254133"/>
    </source>
</evidence>
<gene>
    <name evidence="1" type="primary">orf28</name>
    <name evidence="3" type="ORF">LP129_14340</name>
    <name evidence="2" type="ORF">NCTC9426_00023</name>
</gene>
<dbReference type="Proteomes" id="UP000254133">
    <property type="component" value="Unassembled WGS sequence"/>
</dbReference>
<reference evidence="2 4" key="2">
    <citation type="submission" date="2018-06" db="EMBL/GenBank/DDBJ databases">
        <authorList>
            <consortium name="Pathogen Informatics"/>
            <person name="Doyle S."/>
        </authorList>
    </citation>
    <scope>NUCLEOTIDE SEQUENCE [LARGE SCALE GENOMIC DNA]</scope>
    <source>
        <strain evidence="2 4">NCTC9426</strain>
    </source>
</reference>
<reference evidence="3" key="3">
    <citation type="journal article" date="2022" name="BMC Microbiol.">
        <title>Whole genome sequencing of Moraxella bovis strains from North America reveals two genotypes with different genetic determinants.</title>
        <authorList>
            <person name="Wynn E.L."/>
            <person name="Hille M.M."/>
            <person name="Loy J.D."/>
            <person name="Schuller G."/>
            <person name="Kuhn K.L."/>
            <person name="Dickey A.M."/>
            <person name="Bono J.L."/>
            <person name="Clawson M.L."/>
        </authorList>
    </citation>
    <scope>NUCLEOTIDE SEQUENCE</scope>
    <source>
        <strain evidence="3">SAM57978</strain>
        <plasmid evidence="3 5">unnamed</plasmid>
    </source>
</reference>
<reference evidence="1" key="1">
    <citation type="journal article" date="2006" name="Vet. Microbiol.">
        <title>Filamentous-haemagglutinin-like protein genes encoded on a plasmid of Moraxella bovis.</title>
        <authorList>
            <person name="Kakuda T."/>
            <person name="Sarataphan N."/>
            <person name="Tanaka T."/>
            <person name="Takai S."/>
        </authorList>
    </citation>
    <scope>NUCLEOTIDE SEQUENCE</scope>
    <source>
        <strain evidence="1">EPP63</strain>
        <plasmid evidence="1">pMBO-1</plasmid>
    </source>
</reference>
<evidence type="ECO:0000313" key="2">
    <source>
        <dbReference type="EMBL" id="STY88585.1"/>
    </source>
</evidence>
<evidence type="ECO:0000313" key="5">
    <source>
        <dbReference type="Proteomes" id="UP001163283"/>
    </source>
</evidence>
<dbReference type="KEGG" id="mboi:DQF64_14565"/>
<proteinExistence type="predicted"/>
<sequence>MMQQMQNDINYLITKRQSLMPDDPRINEIWHEMLKILTKNKELTFAYLKMISQEEVYWLSEVFEDMSEEFQDDDFISIINELQDKYPGVDLSMDILYSQKAIIQHN</sequence>
<dbReference type="GeneID" id="77190033"/>
<dbReference type="EMBL" id="UGPZ01000001">
    <property type="protein sequence ID" value="STY88585.1"/>
    <property type="molecule type" value="Genomic_DNA"/>
</dbReference>
<protein>
    <submittedName>
        <fullName evidence="1">Uncharacterized protein</fullName>
    </submittedName>
</protein>
<keyword evidence="1" id="KW-0614">Plasmid</keyword>
<organism evidence="1">
    <name type="scientific">Moraxella bovis</name>
    <dbReference type="NCBI Taxonomy" id="476"/>
    <lineage>
        <taxon>Bacteria</taxon>
        <taxon>Pseudomonadati</taxon>
        <taxon>Pseudomonadota</taxon>
        <taxon>Gammaproteobacteria</taxon>
        <taxon>Moraxellales</taxon>
        <taxon>Moraxellaceae</taxon>
        <taxon>Moraxella</taxon>
    </lineage>
</organism>
<dbReference type="EMBL" id="AB169976">
    <property type="protein sequence ID" value="BAD83734.1"/>
    <property type="molecule type" value="Genomic_DNA"/>
</dbReference>